<protein>
    <submittedName>
        <fullName evidence="1">Uncharacterized protein</fullName>
    </submittedName>
</protein>
<dbReference type="Proteomes" id="UP000625711">
    <property type="component" value="Unassembled WGS sequence"/>
</dbReference>
<dbReference type="AlphaFoldDB" id="A0A834IL14"/>
<gene>
    <name evidence="1" type="ORF">GWI33_005165</name>
</gene>
<accession>A0A834IL14</accession>
<evidence type="ECO:0000313" key="1">
    <source>
        <dbReference type="EMBL" id="KAF7281107.1"/>
    </source>
</evidence>
<keyword evidence="2" id="KW-1185">Reference proteome</keyword>
<organism evidence="1 2">
    <name type="scientific">Rhynchophorus ferrugineus</name>
    <name type="common">Red palm weevil</name>
    <name type="synonym">Curculio ferrugineus</name>
    <dbReference type="NCBI Taxonomy" id="354439"/>
    <lineage>
        <taxon>Eukaryota</taxon>
        <taxon>Metazoa</taxon>
        <taxon>Ecdysozoa</taxon>
        <taxon>Arthropoda</taxon>
        <taxon>Hexapoda</taxon>
        <taxon>Insecta</taxon>
        <taxon>Pterygota</taxon>
        <taxon>Neoptera</taxon>
        <taxon>Endopterygota</taxon>
        <taxon>Coleoptera</taxon>
        <taxon>Polyphaga</taxon>
        <taxon>Cucujiformia</taxon>
        <taxon>Curculionidae</taxon>
        <taxon>Dryophthorinae</taxon>
        <taxon>Rhynchophorus</taxon>
    </lineage>
</organism>
<proteinExistence type="predicted"/>
<comment type="caution">
    <text evidence="1">The sequence shown here is derived from an EMBL/GenBank/DDBJ whole genome shotgun (WGS) entry which is preliminary data.</text>
</comment>
<dbReference type="EMBL" id="JAACXV010000259">
    <property type="protein sequence ID" value="KAF7281107.1"/>
    <property type="molecule type" value="Genomic_DNA"/>
</dbReference>
<name>A0A834IL14_RHYFE</name>
<sequence>MWSGLYWFFCLVEVESNCIATFRSYVVCSLLVFEFGLVINIEDNAVESSCIAIFRWSFYAVSWGIICLL</sequence>
<evidence type="ECO:0000313" key="2">
    <source>
        <dbReference type="Proteomes" id="UP000625711"/>
    </source>
</evidence>
<reference evidence="1" key="1">
    <citation type="submission" date="2020-08" db="EMBL/GenBank/DDBJ databases">
        <title>Genome sequencing and assembly of the red palm weevil Rhynchophorus ferrugineus.</title>
        <authorList>
            <person name="Dias G.B."/>
            <person name="Bergman C.M."/>
            <person name="Manee M."/>
        </authorList>
    </citation>
    <scope>NUCLEOTIDE SEQUENCE</scope>
    <source>
        <strain evidence="1">AA-2017</strain>
        <tissue evidence="1">Whole larva</tissue>
    </source>
</reference>